<dbReference type="EMBL" id="JAUQSY010000006">
    <property type="protein sequence ID" value="MDO7875123.1"/>
    <property type="molecule type" value="Genomic_DNA"/>
</dbReference>
<keyword evidence="2" id="KW-1185">Reference proteome</keyword>
<gene>
    <name evidence="1" type="ORF">Q5H93_10305</name>
</gene>
<dbReference type="RefSeq" id="WP_305006442.1">
    <property type="nucleotide sequence ID" value="NZ_JAUQSY010000006.1"/>
</dbReference>
<protein>
    <recommendedName>
        <fullName evidence="3">Roadblock/LAMTOR2 domain-containing protein</fullName>
    </recommendedName>
</protein>
<name>A0ABT9BBV5_9BACT</name>
<organism evidence="1 2">
    <name type="scientific">Hymenobacter aranciens</name>
    <dbReference type="NCBI Taxonomy" id="3063996"/>
    <lineage>
        <taxon>Bacteria</taxon>
        <taxon>Pseudomonadati</taxon>
        <taxon>Bacteroidota</taxon>
        <taxon>Cytophagia</taxon>
        <taxon>Cytophagales</taxon>
        <taxon>Hymenobacteraceae</taxon>
        <taxon>Hymenobacter</taxon>
    </lineage>
</organism>
<dbReference type="Proteomes" id="UP001176429">
    <property type="component" value="Unassembled WGS sequence"/>
</dbReference>
<proteinExistence type="predicted"/>
<evidence type="ECO:0000313" key="1">
    <source>
        <dbReference type="EMBL" id="MDO7875123.1"/>
    </source>
</evidence>
<comment type="caution">
    <text evidence="1">The sequence shown here is derived from an EMBL/GenBank/DDBJ whole genome shotgun (WGS) entry which is preliminary data.</text>
</comment>
<evidence type="ECO:0008006" key="3">
    <source>
        <dbReference type="Google" id="ProtNLM"/>
    </source>
</evidence>
<accession>A0ABT9BBV5</accession>
<reference evidence="1" key="1">
    <citation type="submission" date="2023-07" db="EMBL/GenBank/DDBJ databases">
        <authorList>
            <person name="Kim M.K."/>
        </authorList>
    </citation>
    <scope>NUCLEOTIDE SEQUENCE</scope>
    <source>
        <strain evidence="1">ASUV-10-1</strain>
    </source>
</reference>
<sequence>MSFLSKIPFLNRVSELLDPLPEADRAQAAEVVRSVMQDLPELLSATVIDIETGRILAEYVAEKTGNTALAAAAHAEMVKQKRQAMTALQLGPEEQLEDILVTQHQQLHLMRVLHNGQWLLSLAANMQDTNLGIVRTVLHTHAT</sequence>
<evidence type="ECO:0000313" key="2">
    <source>
        <dbReference type="Proteomes" id="UP001176429"/>
    </source>
</evidence>